<dbReference type="InterPro" id="IPR016181">
    <property type="entry name" value="Acyl_CoA_acyltransferase"/>
</dbReference>
<evidence type="ECO:0000313" key="3">
    <source>
        <dbReference type="Proteomes" id="UP001218246"/>
    </source>
</evidence>
<dbReference type="Proteomes" id="UP001218246">
    <property type="component" value="Unassembled WGS sequence"/>
</dbReference>
<sequence length="144" mass="17078">MRITAKWTQEDREYIRTKLIEYNLSQLPEEVNHPMKPISFLLRDEQDQIVGGITGTMFWQCMHVDFLWLEESLRGKGYGKQLLAKMEEAANEHNCRLIQLDTFSFQAPDFYQRNGYEVIGIVDGYPTELHKRYYLVKRLEGERA</sequence>
<feature type="domain" description="N-acetyltransferase" evidence="1">
    <location>
        <begin position="1"/>
        <end position="140"/>
    </location>
</feature>
<dbReference type="SUPFAM" id="SSF55729">
    <property type="entry name" value="Acyl-CoA N-acyltransferases (Nat)"/>
    <property type="match status" value="1"/>
</dbReference>
<dbReference type="Gene3D" id="3.40.630.30">
    <property type="match status" value="1"/>
</dbReference>
<evidence type="ECO:0000313" key="2">
    <source>
        <dbReference type="EMBL" id="MDG5755464.1"/>
    </source>
</evidence>
<reference evidence="2 3" key="1">
    <citation type="submission" date="2023-04" db="EMBL/GenBank/DDBJ databases">
        <title>Ectobacillus antri isolated from activated sludge.</title>
        <authorList>
            <person name="Yan P."/>
            <person name="Liu X."/>
        </authorList>
    </citation>
    <scope>NUCLEOTIDE SEQUENCE [LARGE SCALE GENOMIC DNA]</scope>
    <source>
        <strain evidence="2 3">C18H</strain>
    </source>
</reference>
<evidence type="ECO:0000259" key="1">
    <source>
        <dbReference type="PROSITE" id="PS51186"/>
    </source>
</evidence>
<proteinExistence type="predicted"/>
<comment type="caution">
    <text evidence="2">The sequence shown here is derived from an EMBL/GenBank/DDBJ whole genome shotgun (WGS) entry which is preliminary data.</text>
</comment>
<organism evidence="2 3">
    <name type="scientific">Ectobacillus antri</name>
    <dbReference type="NCBI Taxonomy" id="2486280"/>
    <lineage>
        <taxon>Bacteria</taxon>
        <taxon>Bacillati</taxon>
        <taxon>Bacillota</taxon>
        <taxon>Bacilli</taxon>
        <taxon>Bacillales</taxon>
        <taxon>Bacillaceae</taxon>
        <taxon>Ectobacillus</taxon>
    </lineage>
</organism>
<dbReference type="CDD" id="cd04301">
    <property type="entry name" value="NAT_SF"/>
    <property type="match status" value="1"/>
</dbReference>
<dbReference type="PROSITE" id="PS51186">
    <property type="entry name" value="GNAT"/>
    <property type="match status" value="1"/>
</dbReference>
<dbReference type="RefSeq" id="WP_278018655.1">
    <property type="nucleotide sequence ID" value="NZ_JARRRY010000029.1"/>
</dbReference>
<dbReference type="Pfam" id="PF00583">
    <property type="entry name" value="Acetyltransf_1"/>
    <property type="match status" value="1"/>
</dbReference>
<accession>A0ABT6H9R3</accession>
<keyword evidence="3" id="KW-1185">Reference proteome</keyword>
<dbReference type="InterPro" id="IPR000182">
    <property type="entry name" value="GNAT_dom"/>
</dbReference>
<name>A0ABT6H9R3_9BACI</name>
<dbReference type="EMBL" id="JARULN010000029">
    <property type="protein sequence ID" value="MDG5755464.1"/>
    <property type="molecule type" value="Genomic_DNA"/>
</dbReference>
<protein>
    <submittedName>
        <fullName evidence="2">GNAT family N-acetyltransferase</fullName>
    </submittedName>
</protein>
<gene>
    <name evidence="2" type="ORF">P6P90_16315</name>
</gene>